<dbReference type="PANTHER" id="PTHR32438:SF5">
    <property type="entry name" value="4-ALPHA-GLUCANOTRANSFERASE DPE1, CHLOROPLASTIC_AMYLOPLASTIC"/>
    <property type="match status" value="1"/>
</dbReference>
<keyword evidence="7 10" id="KW-0119">Carbohydrate metabolism</keyword>
<name>A0A2N5Y6P5_9GAMM</name>
<dbReference type="Pfam" id="PF21226">
    <property type="entry name" value="MalQ_N"/>
    <property type="match status" value="1"/>
</dbReference>
<evidence type="ECO:0000256" key="8">
    <source>
        <dbReference type="ARBA" id="ARBA00031423"/>
    </source>
</evidence>
<keyword evidence="5 10" id="KW-0328">Glycosyltransferase</keyword>
<feature type="domain" description="MalQ N-terminal beta-sandwich" evidence="11">
    <location>
        <begin position="78"/>
        <end position="159"/>
    </location>
</feature>
<keyword evidence="13" id="KW-1185">Reference proteome</keyword>
<evidence type="ECO:0000256" key="10">
    <source>
        <dbReference type="RuleBase" id="RU361207"/>
    </source>
</evidence>
<evidence type="ECO:0000256" key="7">
    <source>
        <dbReference type="ARBA" id="ARBA00023277"/>
    </source>
</evidence>
<evidence type="ECO:0000313" key="13">
    <source>
        <dbReference type="Proteomes" id="UP000234845"/>
    </source>
</evidence>
<keyword evidence="6 10" id="KW-0808">Transferase</keyword>
<comment type="catalytic activity">
    <reaction evidence="1 10">
        <text>Transfers a segment of a (1-&gt;4)-alpha-D-glucan to a new position in an acceptor, which may be glucose or a (1-&gt;4)-alpha-D-glucan.</text>
        <dbReference type="EC" id="2.4.1.25"/>
    </reaction>
</comment>
<sequence>MTEMERLLSLCGIPGDYLDYGGERRQVPWEHRLRALKIMGYETEDPDAVAAATDRLAAEPWRHWLQPAYVVSIAAPLVTLNCTAAQLSALLAWELQLETGATMNGQCLPAELPEVGDYLADGERYSARQLPFPALPPGYHTLHVVDCQRQETATVIACPERFYGGDTESGSRMWGVSCQLYTLRSARNWGVGDFTDLMELLALAAAAGADLVGLNPLHAPCSASDDAASPYSPSDRRFLNPLYIDPEQEPEWQLIAPQLVTAAWQQQRDQLQAAPLVDYEGVNILKYAAFELLYSAFCHQQLAQDTARGKAFREFRANGGETLEGFAHYEASYNIWAWRYRQNTGFFAWLQWLAAEQLARCQQRADEVGMRLGLMQDLAVGAVGQGCEVQQSQTLYLTQASIGAPPDPFAPNGQDWGLPVPHPQRLRDQGFRFFTDLLRHNMASSGALRIDHVMGLMRLWWCLHDTEDPAGLYVYYPWDDLLALLRLESWRNECVVIGEDMGVVPEAFRITMGEGGMLGNRLFYFEQHPDGRFRAPAEQPADVLLMVTNHDVPTLADWWQGSDLQRRYDLGLTADAALLAQQQQQRQVDREQLQYWLADAGLLPPDVGPTFDMALCHAIHQCCARSRAHLLLLQLEDLQLLVEPVNIPGTSREYPNWRRKQVMESARLFADTSIQALLSAVDKERRQ</sequence>
<dbReference type="AlphaFoldDB" id="A0A2N5Y6P5"/>
<gene>
    <name evidence="12" type="primary">malQ</name>
    <name evidence="12" type="ORF">CWI75_01600</name>
</gene>
<evidence type="ECO:0000256" key="6">
    <source>
        <dbReference type="ARBA" id="ARBA00022679"/>
    </source>
</evidence>
<dbReference type="PANTHER" id="PTHR32438">
    <property type="entry name" value="4-ALPHA-GLUCANOTRANSFERASE DPE1, CHLOROPLASTIC/AMYLOPLASTIC"/>
    <property type="match status" value="1"/>
</dbReference>
<evidence type="ECO:0000256" key="4">
    <source>
        <dbReference type="ARBA" id="ARBA00020295"/>
    </source>
</evidence>
<accession>A0A2N5Y6P5</accession>
<dbReference type="InterPro" id="IPR017853">
    <property type="entry name" value="GH"/>
</dbReference>
<dbReference type="EMBL" id="PKLZ01000001">
    <property type="protein sequence ID" value="PLW84070.1"/>
    <property type="molecule type" value="Genomic_DNA"/>
</dbReference>
<dbReference type="SUPFAM" id="SSF51445">
    <property type="entry name" value="(Trans)glycosidases"/>
    <property type="match status" value="1"/>
</dbReference>
<evidence type="ECO:0000256" key="5">
    <source>
        <dbReference type="ARBA" id="ARBA00022676"/>
    </source>
</evidence>
<evidence type="ECO:0000256" key="1">
    <source>
        <dbReference type="ARBA" id="ARBA00000439"/>
    </source>
</evidence>
<dbReference type="InterPro" id="IPR048458">
    <property type="entry name" value="MalQ_N"/>
</dbReference>
<dbReference type="OrthoDB" id="9763489at2"/>
<dbReference type="GO" id="GO:0004134">
    <property type="term" value="F:4-alpha-glucanotransferase activity"/>
    <property type="evidence" value="ECO:0007669"/>
    <property type="project" value="UniProtKB-EC"/>
</dbReference>
<comment type="caution">
    <text evidence="12">The sequence shown here is derived from an EMBL/GenBank/DDBJ whole genome shotgun (WGS) entry which is preliminary data.</text>
</comment>
<evidence type="ECO:0000256" key="2">
    <source>
        <dbReference type="ARBA" id="ARBA00005684"/>
    </source>
</evidence>
<organism evidence="12 13">
    <name type="scientific">Kineobactrum sediminis</name>
    <dbReference type="NCBI Taxonomy" id="1905677"/>
    <lineage>
        <taxon>Bacteria</taxon>
        <taxon>Pseudomonadati</taxon>
        <taxon>Pseudomonadota</taxon>
        <taxon>Gammaproteobacteria</taxon>
        <taxon>Cellvibrionales</taxon>
        <taxon>Halieaceae</taxon>
        <taxon>Kineobactrum</taxon>
    </lineage>
</organism>
<dbReference type="Gene3D" id="3.20.20.80">
    <property type="entry name" value="Glycosidases"/>
    <property type="match status" value="1"/>
</dbReference>
<dbReference type="NCBIfam" id="TIGR00217">
    <property type="entry name" value="malQ"/>
    <property type="match status" value="1"/>
</dbReference>
<dbReference type="GO" id="GO:0005975">
    <property type="term" value="P:carbohydrate metabolic process"/>
    <property type="evidence" value="ECO:0007669"/>
    <property type="project" value="InterPro"/>
</dbReference>
<comment type="similarity">
    <text evidence="2 10">Belongs to the disproportionating enzyme family.</text>
</comment>
<evidence type="ECO:0000256" key="3">
    <source>
        <dbReference type="ARBA" id="ARBA00012560"/>
    </source>
</evidence>
<dbReference type="Proteomes" id="UP000234845">
    <property type="component" value="Unassembled WGS sequence"/>
</dbReference>
<evidence type="ECO:0000313" key="12">
    <source>
        <dbReference type="EMBL" id="PLW84070.1"/>
    </source>
</evidence>
<dbReference type="Pfam" id="PF02446">
    <property type="entry name" value="Glyco_hydro_77"/>
    <property type="match status" value="1"/>
</dbReference>
<dbReference type="EC" id="2.4.1.25" evidence="3 10"/>
<protein>
    <recommendedName>
        <fullName evidence="4 10">4-alpha-glucanotransferase</fullName>
        <ecNumber evidence="3 10">2.4.1.25</ecNumber>
    </recommendedName>
    <alternativeName>
        <fullName evidence="8 10">Amylomaltase</fullName>
    </alternativeName>
    <alternativeName>
        <fullName evidence="9 10">Disproportionating enzyme</fullName>
    </alternativeName>
</protein>
<evidence type="ECO:0000259" key="11">
    <source>
        <dbReference type="Pfam" id="PF21226"/>
    </source>
</evidence>
<evidence type="ECO:0000256" key="9">
    <source>
        <dbReference type="ARBA" id="ARBA00031501"/>
    </source>
</evidence>
<proteinExistence type="inferred from homology"/>
<dbReference type="InterPro" id="IPR003385">
    <property type="entry name" value="Glyco_hydro_77"/>
</dbReference>
<reference evidence="13" key="1">
    <citation type="submission" date="2017-11" db="EMBL/GenBank/DDBJ databases">
        <title>The draft genome sequence of Chromatocurvus sp. F02.</title>
        <authorList>
            <person name="Du Z.-J."/>
            <person name="Chang Y.-Q."/>
        </authorList>
    </citation>
    <scope>NUCLEOTIDE SEQUENCE [LARGE SCALE GENOMIC DNA]</scope>
    <source>
        <strain evidence="13">F02</strain>
    </source>
</reference>
<dbReference type="RefSeq" id="WP_101519707.1">
    <property type="nucleotide sequence ID" value="NZ_PKLZ01000001.1"/>
</dbReference>